<gene>
    <name evidence="2" type="primary">LOC107814603</name>
</gene>
<sequence>MANDDEIELISDDPQGQSPPPRGPPEGTSIVPLATQPPLYATSDHILPPGYVPNYSLHAAPGTSNVRPLVAPVRNTPLVMSGAPVYTIPTPPPVTKPINEQPSHVYDGQYYSPNMTFGVSASYNQTPQYESPVENEKLYSVGPPQYTVFNAQSYTRPPNQQVRAPAL</sequence>
<proteinExistence type="predicted"/>
<name>A0A1S4C2Y8_TOBAC</name>
<dbReference type="RefSeq" id="XP_016495527.1">
    <property type="nucleotide sequence ID" value="XM_016640041.1"/>
</dbReference>
<organism evidence="2">
    <name type="scientific">Nicotiana tabacum</name>
    <name type="common">Common tobacco</name>
    <dbReference type="NCBI Taxonomy" id="4097"/>
    <lineage>
        <taxon>Eukaryota</taxon>
        <taxon>Viridiplantae</taxon>
        <taxon>Streptophyta</taxon>
        <taxon>Embryophyta</taxon>
        <taxon>Tracheophyta</taxon>
        <taxon>Spermatophyta</taxon>
        <taxon>Magnoliopsida</taxon>
        <taxon>eudicotyledons</taxon>
        <taxon>Gunneridae</taxon>
        <taxon>Pentapetalae</taxon>
        <taxon>asterids</taxon>
        <taxon>lamiids</taxon>
        <taxon>Solanales</taxon>
        <taxon>Solanaceae</taxon>
        <taxon>Nicotianoideae</taxon>
        <taxon>Nicotianeae</taxon>
        <taxon>Nicotiana</taxon>
    </lineage>
</organism>
<accession>A0A1S4C2Y8</accession>
<feature type="region of interest" description="Disordered" evidence="1">
    <location>
        <begin position="1"/>
        <end position="37"/>
    </location>
</feature>
<dbReference type="KEGG" id="nta:107814603"/>
<dbReference type="PaxDb" id="4097-A0A1S4C2Y8"/>
<dbReference type="AlphaFoldDB" id="A0A1S4C2Y8"/>
<feature type="compositionally biased region" description="Acidic residues" evidence="1">
    <location>
        <begin position="1"/>
        <end position="11"/>
    </location>
</feature>
<evidence type="ECO:0000313" key="2">
    <source>
        <dbReference type="RefSeq" id="XP_016495527.1"/>
    </source>
</evidence>
<dbReference type="OrthoDB" id="1303968at2759"/>
<evidence type="ECO:0000256" key="1">
    <source>
        <dbReference type="SAM" id="MobiDB-lite"/>
    </source>
</evidence>
<reference evidence="2" key="1">
    <citation type="submission" date="2025-08" db="UniProtKB">
        <authorList>
            <consortium name="RefSeq"/>
        </authorList>
    </citation>
    <scope>IDENTIFICATION</scope>
</reference>
<protein>
    <submittedName>
        <fullName evidence="2">Extensin-like</fullName>
    </submittedName>
</protein>